<accession>A0A1B9GT27</accession>
<name>A0A1B9GT27_9TREE</name>
<evidence type="ECO:0000256" key="1">
    <source>
        <dbReference type="SAM" id="MobiDB-lite"/>
    </source>
</evidence>
<protein>
    <submittedName>
        <fullName evidence="2">Uncharacterized protein</fullName>
    </submittedName>
</protein>
<reference evidence="2 3" key="1">
    <citation type="submission" date="2013-07" db="EMBL/GenBank/DDBJ databases">
        <title>The Genome Sequence of Cryptococcus heveanensis BCC8398.</title>
        <authorList>
            <consortium name="The Broad Institute Genome Sequencing Platform"/>
            <person name="Cuomo C."/>
            <person name="Litvintseva A."/>
            <person name="Chen Y."/>
            <person name="Heitman J."/>
            <person name="Sun S."/>
            <person name="Springer D."/>
            <person name="Dromer F."/>
            <person name="Young S.K."/>
            <person name="Zeng Q."/>
            <person name="Gargeya S."/>
            <person name="Fitzgerald M."/>
            <person name="Abouelleil A."/>
            <person name="Alvarado L."/>
            <person name="Berlin A.M."/>
            <person name="Chapman S.B."/>
            <person name="Dewar J."/>
            <person name="Goldberg J."/>
            <person name="Griggs A."/>
            <person name="Gujja S."/>
            <person name="Hansen M."/>
            <person name="Howarth C."/>
            <person name="Imamovic A."/>
            <person name="Larimer J."/>
            <person name="McCowan C."/>
            <person name="Murphy C."/>
            <person name="Pearson M."/>
            <person name="Priest M."/>
            <person name="Roberts A."/>
            <person name="Saif S."/>
            <person name="Shea T."/>
            <person name="Sykes S."/>
            <person name="Wortman J."/>
            <person name="Nusbaum C."/>
            <person name="Birren B."/>
        </authorList>
    </citation>
    <scope>NUCLEOTIDE SEQUENCE [LARGE SCALE GENOMIC DNA]</scope>
    <source>
        <strain evidence="2 3">BCC8398</strain>
    </source>
</reference>
<proteinExistence type="predicted"/>
<feature type="compositionally biased region" description="Low complexity" evidence="1">
    <location>
        <begin position="22"/>
        <end position="31"/>
    </location>
</feature>
<feature type="compositionally biased region" description="Polar residues" evidence="1">
    <location>
        <begin position="142"/>
        <end position="166"/>
    </location>
</feature>
<evidence type="ECO:0000313" key="3">
    <source>
        <dbReference type="Proteomes" id="UP000092666"/>
    </source>
</evidence>
<feature type="compositionally biased region" description="Basic and acidic residues" evidence="1">
    <location>
        <begin position="231"/>
        <end position="245"/>
    </location>
</feature>
<keyword evidence="3" id="KW-1185">Reference proteome</keyword>
<dbReference type="STRING" id="1296120.A0A1B9GT27"/>
<feature type="compositionally biased region" description="Polar residues" evidence="1">
    <location>
        <begin position="70"/>
        <end position="86"/>
    </location>
</feature>
<feature type="compositionally biased region" description="Basic and acidic residues" evidence="1">
    <location>
        <begin position="190"/>
        <end position="214"/>
    </location>
</feature>
<reference evidence="3" key="2">
    <citation type="submission" date="2013-12" db="EMBL/GenBank/DDBJ databases">
        <title>Evolution of pathogenesis and genome organization in the Tremellales.</title>
        <authorList>
            <person name="Cuomo C."/>
            <person name="Litvintseva A."/>
            <person name="Heitman J."/>
            <person name="Chen Y."/>
            <person name="Sun S."/>
            <person name="Springer D."/>
            <person name="Dromer F."/>
            <person name="Young S."/>
            <person name="Zeng Q."/>
            <person name="Chapman S."/>
            <person name="Gujja S."/>
            <person name="Saif S."/>
            <person name="Birren B."/>
        </authorList>
    </citation>
    <scope>NUCLEOTIDE SEQUENCE [LARGE SCALE GENOMIC DNA]</scope>
    <source>
        <strain evidence="3">BCC8398</strain>
    </source>
</reference>
<organism evidence="2 3">
    <name type="scientific">Kwoniella heveanensis BCC8398</name>
    <dbReference type="NCBI Taxonomy" id="1296120"/>
    <lineage>
        <taxon>Eukaryota</taxon>
        <taxon>Fungi</taxon>
        <taxon>Dikarya</taxon>
        <taxon>Basidiomycota</taxon>
        <taxon>Agaricomycotina</taxon>
        <taxon>Tremellomycetes</taxon>
        <taxon>Tremellales</taxon>
        <taxon>Cryptococcaceae</taxon>
        <taxon>Kwoniella</taxon>
    </lineage>
</organism>
<dbReference type="EMBL" id="KI669501">
    <property type="protein sequence ID" value="OCF34224.1"/>
    <property type="molecule type" value="Genomic_DNA"/>
</dbReference>
<feature type="compositionally biased region" description="Acidic residues" evidence="1">
    <location>
        <begin position="129"/>
        <end position="140"/>
    </location>
</feature>
<dbReference type="Proteomes" id="UP000092666">
    <property type="component" value="Unassembled WGS sequence"/>
</dbReference>
<feature type="region of interest" description="Disordered" evidence="1">
    <location>
        <begin position="1"/>
        <end position="274"/>
    </location>
</feature>
<sequence>MPPVTPNRKAIMGPPPLPSPSTPSSSSSGSSALVLRTPPSAMQVDVKPLLPNTPTSPAKALVRSPRRRSSATPGSIRSRAMTTTPTSASAIRARLASLAPRPSPRSTQIPPSATSSGFTARCGSKPVVIEDDDDDDDEEQTAFWQPSGSGSKLLSRPGGSSDQPISLDSDDDEQLPPLFRTSSHSNATAKEAEHRLIPSSRDGESEHDFNENRFNRAGTQFSEASIGSAGDFRREDTMHDFDPRYGRYVPRTSSGSRQAREDQPAQPQSASIPRGLNEAIARLGSTIKSLTTKQTLVEKDEGDNDQGGKVNMEDVITEVKKTKLVVTAFFEEDMTEGRQLLQSSLSPSTISRFLSMVETTTINCLTAYLEDYKSSGRVTKSVRQAQWFGTLLAFLQITGGQLKTDLQRDEVEALLYALRKTIEDARAQAIIQTLSTKIVGVDITVFRKLIDHIRELSIEIVGLVWSS</sequence>
<feature type="compositionally biased region" description="Low complexity" evidence="1">
    <location>
        <begin position="87"/>
        <end position="106"/>
    </location>
</feature>
<evidence type="ECO:0000313" key="2">
    <source>
        <dbReference type="EMBL" id="OCF34224.1"/>
    </source>
</evidence>
<feature type="compositionally biased region" description="Polar residues" evidence="1">
    <location>
        <begin position="107"/>
        <end position="118"/>
    </location>
</feature>
<gene>
    <name evidence="2" type="ORF">I316_04175</name>
</gene>
<dbReference type="AlphaFoldDB" id="A0A1B9GT27"/>